<reference evidence="7" key="1">
    <citation type="submission" date="2016-10" db="EMBL/GenBank/DDBJ databases">
        <authorList>
            <person name="Varghese N."/>
            <person name="Submissions S."/>
        </authorList>
    </citation>
    <scope>NUCLEOTIDE SEQUENCE [LARGE SCALE GENOMIC DNA]</scope>
    <source>
        <strain evidence="7">DSM 25730</strain>
    </source>
</reference>
<feature type="domain" description="P/Homo B" evidence="5">
    <location>
        <begin position="665"/>
        <end position="820"/>
    </location>
</feature>
<dbReference type="Pfam" id="PF01483">
    <property type="entry name" value="P_proprotein"/>
    <property type="match status" value="1"/>
</dbReference>
<dbReference type="GO" id="GO:0006508">
    <property type="term" value="P:proteolysis"/>
    <property type="evidence" value="ECO:0007669"/>
    <property type="project" value="UniProtKB-KW"/>
</dbReference>
<proteinExistence type="predicted"/>
<dbReference type="Pfam" id="PF18962">
    <property type="entry name" value="Por_Secre_tail"/>
    <property type="match status" value="1"/>
</dbReference>
<dbReference type="OrthoDB" id="9792152at2"/>
<dbReference type="RefSeq" id="WP_092849758.1">
    <property type="nucleotide sequence ID" value="NZ_FOMI01000002.1"/>
</dbReference>
<name>A0A1I1NMW6_9FLAO</name>
<feature type="chain" id="PRO_5011560520" evidence="4">
    <location>
        <begin position="25"/>
        <end position="909"/>
    </location>
</feature>
<dbReference type="SUPFAM" id="SSF55486">
    <property type="entry name" value="Metalloproteases ('zincins'), catalytic domain"/>
    <property type="match status" value="1"/>
</dbReference>
<dbReference type="Pfam" id="PF13583">
    <property type="entry name" value="Reprolysin_4"/>
    <property type="match status" value="1"/>
</dbReference>
<dbReference type="SUPFAM" id="SSF49785">
    <property type="entry name" value="Galactose-binding domain-like"/>
    <property type="match status" value="1"/>
</dbReference>
<evidence type="ECO:0000313" key="7">
    <source>
        <dbReference type="Proteomes" id="UP000199439"/>
    </source>
</evidence>
<dbReference type="GO" id="GO:0008237">
    <property type="term" value="F:metallopeptidase activity"/>
    <property type="evidence" value="ECO:0007669"/>
    <property type="project" value="InterPro"/>
</dbReference>
<accession>A0A1I1NMW6</accession>
<dbReference type="NCBIfam" id="TIGR04183">
    <property type="entry name" value="Por_Secre_tail"/>
    <property type="match status" value="1"/>
</dbReference>
<keyword evidence="2 4" id="KW-0732">Signal</keyword>
<dbReference type="PROSITE" id="PS51829">
    <property type="entry name" value="P_HOMO_B"/>
    <property type="match status" value="1"/>
</dbReference>
<dbReference type="Proteomes" id="UP000199439">
    <property type="component" value="Unassembled WGS sequence"/>
</dbReference>
<dbReference type="AlphaFoldDB" id="A0A1I1NMW6"/>
<evidence type="ECO:0000256" key="1">
    <source>
        <dbReference type="ARBA" id="ARBA00022670"/>
    </source>
</evidence>
<dbReference type="InterPro" id="IPR024079">
    <property type="entry name" value="MetalloPept_cat_dom_sf"/>
</dbReference>
<evidence type="ECO:0000256" key="4">
    <source>
        <dbReference type="SAM" id="SignalP"/>
    </source>
</evidence>
<keyword evidence="7" id="KW-1185">Reference proteome</keyword>
<gene>
    <name evidence="6" type="ORF">SAMN04487987_102438</name>
</gene>
<evidence type="ECO:0000256" key="2">
    <source>
        <dbReference type="ARBA" id="ARBA00022729"/>
    </source>
</evidence>
<organism evidence="6 7">
    <name type="scientific">Algibacter pectinivorans</name>
    <dbReference type="NCBI Taxonomy" id="870482"/>
    <lineage>
        <taxon>Bacteria</taxon>
        <taxon>Pseudomonadati</taxon>
        <taxon>Bacteroidota</taxon>
        <taxon>Flavobacteriia</taxon>
        <taxon>Flavobacteriales</taxon>
        <taxon>Flavobacteriaceae</taxon>
        <taxon>Algibacter</taxon>
    </lineage>
</organism>
<dbReference type="InterPro" id="IPR002884">
    <property type="entry name" value="P_dom"/>
</dbReference>
<dbReference type="InterPro" id="IPR008979">
    <property type="entry name" value="Galactose-bd-like_sf"/>
</dbReference>
<dbReference type="Gene3D" id="3.40.390.10">
    <property type="entry name" value="Collagenase (Catalytic Domain)"/>
    <property type="match status" value="1"/>
</dbReference>
<dbReference type="GO" id="GO:0004252">
    <property type="term" value="F:serine-type endopeptidase activity"/>
    <property type="evidence" value="ECO:0007669"/>
    <property type="project" value="InterPro"/>
</dbReference>
<dbReference type="STRING" id="870482.SAMN04487987_102438"/>
<dbReference type="InterPro" id="IPR026444">
    <property type="entry name" value="Secre_tail"/>
</dbReference>
<protein>
    <submittedName>
        <fullName evidence="6">Por secretion system C-terminal sorting domain-containing protein</fullName>
    </submittedName>
</protein>
<evidence type="ECO:0000256" key="3">
    <source>
        <dbReference type="ARBA" id="ARBA00022801"/>
    </source>
</evidence>
<evidence type="ECO:0000259" key="5">
    <source>
        <dbReference type="PROSITE" id="PS51829"/>
    </source>
</evidence>
<keyword evidence="1" id="KW-0645">Protease</keyword>
<sequence>MKHFYLKNCFYLLLFIFLTTSVFAQNTSTIWSQVSAKEALAGKKINRKTEPRKSVIYTLDINQLKTKLSLVSKKNSGKITENQIIEFPNSEGGFDKYSIKESSILEPAFQEKHPEIRTYVGKNIKNPASTINFSVTPQGLHAMALSTGKGTQFLDPYTKNNTYIAYSKGDLPALKQGFECYVPDDFTLAKDTNHSAKLLNANDSKLRTFRLALACTVEYSEYHWTAAGLNAADSEADKKNAVLQAMVTTMTRVNGLFQKDLALKMVMVDNTDLIFIDSDNFTNDDADLLIDESQVEIDNAILTANYDIGHTFSTGGGGLASLNSPCVTASKAMGITGSALPVGDAYDIDFVAHEMGHQFGAPHTFNGSTSNCAGNREASNAYEPGSGSTIMAYAGLCSPQNIQSQSDVYFHQKSIQMIWDNITTGVSTCGTETTLTNSAPTANAGANYTIPISTPYKLIGSSTDADGIASHTYTWEQYDLGAAGLPQETNTTGPLVRSFEGTTNTTRYIPNLQDLKTSAGSTTWEKLAAVDRAINFQLTVRDNIEDGGQTATDGMTVTTTSNAGPFLVTSQNTTGISWSPGTTETITWDVAGTTGNGVNTANVNILLSTDGGLNYDTVLANNVPNNGSYDITVPNELSAFCRVMVEAEGNIFFAINTEDFAIGYSIVETCTTYNSTDPNLPLTITDNGSDFTEVSFVNVPATGTVSQIKLSVNISHNWPGDILLGLQSPELNLITVLESYTPCQDEDTNLVVTFADNGSEFDCNSTGDGLTMKSPSVSLSSWNGELANGNWLLAVGDSGAADVGILNSWSIEVCTLELMPLHTKSFTFNDLMVYPNPNKGEFTIKLNSAESNSIKVNLVDLRGRVIYNNTYASGSNFEETLKLNNVQAGMYILNITDGIKQATKKIIIE</sequence>
<feature type="signal peptide" evidence="4">
    <location>
        <begin position="1"/>
        <end position="24"/>
    </location>
</feature>
<dbReference type="EMBL" id="FOMI01000002">
    <property type="protein sequence ID" value="SFC99034.1"/>
    <property type="molecule type" value="Genomic_DNA"/>
</dbReference>
<evidence type="ECO:0000313" key="6">
    <source>
        <dbReference type="EMBL" id="SFC99034.1"/>
    </source>
</evidence>
<keyword evidence="3" id="KW-0378">Hydrolase</keyword>
<dbReference type="Gene3D" id="2.60.120.260">
    <property type="entry name" value="Galactose-binding domain-like"/>
    <property type="match status" value="1"/>
</dbReference>